<reference evidence="2" key="2">
    <citation type="submission" date="2022-06" db="EMBL/GenBank/DDBJ databases">
        <title>Xiashengella guii gen. nov. sp. nov., a bacterium isolated form anaerobic digestion tank.</title>
        <authorList>
            <person name="Huang H."/>
        </authorList>
    </citation>
    <scope>NUCLEOTIDE SEQUENCE</scope>
    <source>
        <strain evidence="2">Ai-910</strain>
    </source>
</reference>
<feature type="domain" description="Uroporphyrinogen decarboxylase (URO-D)" evidence="1">
    <location>
        <begin position="156"/>
        <end position="353"/>
    </location>
</feature>
<proteinExistence type="predicted"/>
<keyword evidence="3" id="KW-1185">Reference proteome</keyword>
<dbReference type="GO" id="GO:0006779">
    <property type="term" value="P:porphyrin-containing compound biosynthetic process"/>
    <property type="evidence" value="ECO:0007669"/>
    <property type="project" value="InterPro"/>
</dbReference>
<accession>A0A9J6ZT55</accession>
<gene>
    <name evidence="2" type="ORF">M9189_05315</name>
</gene>
<dbReference type="KEGG" id="alkq:M9189_05315"/>
<dbReference type="Gene3D" id="3.20.20.210">
    <property type="match status" value="1"/>
</dbReference>
<evidence type="ECO:0000259" key="1">
    <source>
        <dbReference type="Pfam" id="PF01208"/>
    </source>
</evidence>
<dbReference type="RefSeq" id="WP_250725186.1">
    <property type="nucleotide sequence ID" value="NZ_CP098400.1"/>
</dbReference>
<dbReference type="InterPro" id="IPR052024">
    <property type="entry name" value="Methanogen_methyltrans"/>
</dbReference>
<dbReference type="PANTHER" id="PTHR47099">
    <property type="entry name" value="METHYLCOBAMIDE:COM METHYLTRANSFERASE MTBA"/>
    <property type="match status" value="1"/>
</dbReference>
<dbReference type="AlphaFoldDB" id="A0A9J6ZT55"/>
<dbReference type="EMBL" id="CP098400">
    <property type="protein sequence ID" value="URW80769.1"/>
    <property type="molecule type" value="Genomic_DNA"/>
</dbReference>
<dbReference type="GO" id="GO:0004853">
    <property type="term" value="F:uroporphyrinogen decarboxylase activity"/>
    <property type="evidence" value="ECO:0007669"/>
    <property type="project" value="InterPro"/>
</dbReference>
<protein>
    <submittedName>
        <fullName evidence="2">Uroporphyrinogen-III decarboxylase</fullName>
    </submittedName>
</protein>
<evidence type="ECO:0000313" key="3">
    <source>
        <dbReference type="Proteomes" id="UP001056426"/>
    </source>
</evidence>
<reference evidence="2" key="1">
    <citation type="submission" date="2022-05" db="EMBL/GenBank/DDBJ databases">
        <authorList>
            <person name="Sun X."/>
        </authorList>
    </citation>
    <scope>NUCLEOTIDE SEQUENCE</scope>
    <source>
        <strain evidence="2">Ai-910</strain>
    </source>
</reference>
<dbReference type="PANTHER" id="PTHR47099:SF1">
    <property type="entry name" value="METHYLCOBAMIDE:COM METHYLTRANSFERASE MTBA"/>
    <property type="match status" value="1"/>
</dbReference>
<sequence length="355" mass="40902">MNNKERVLKTLSHEQPDRVPFFYWGVPEFTSRMMAHLGFSSRDEMMDYLDVDFRWVEPAYVGPELITGQNGDAVKKDIWGVKYRLAGKEGFHYWDVAEYPLKGVTDPAILADYPWPDVSLFDFKVLDAQLKKYKDYAIMTAPGFSSPGLFRIIQRLIGREEFLDVMMYHPRFFHTLVEKVAGFYNEFIEKFFEVAGNRVDFIRIADDFGSQSGLIVSNEIWEEIVRPVFQKYYEVPRKHGCRLYMHSCGGVRKLIPEFVMVGAEVLDPIQTRAAGMNPEGLKKDYGHFITFCGALDEELLLRHGTPEKVREGVKELLDVMAPGGGFILGPSHKIKVETPIENVLAMYEAAREWHY</sequence>
<dbReference type="InterPro" id="IPR038071">
    <property type="entry name" value="UROD/MetE-like_sf"/>
</dbReference>
<evidence type="ECO:0000313" key="2">
    <source>
        <dbReference type="EMBL" id="URW80769.1"/>
    </source>
</evidence>
<organism evidence="2 3">
    <name type="scientific">Xiashengella succiniciproducens</name>
    <dbReference type="NCBI Taxonomy" id="2949635"/>
    <lineage>
        <taxon>Bacteria</taxon>
        <taxon>Pseudomonadati</taxon>
        <taxon>Bacteroidota</taxon>
        <taxon>Bacteroidia</taxon>
        <taxon>Marinilabiliales</taxon>
        <taxon>Marinilabiliaceae</taxon>
        <taxon>Xiashengella</taxon>
    </lineage>
</organism>
<name>A0A9J6ZT55_9BACT</name>
<dbReference type="Pfam" id="PF01208">
    <property type="entry name" value="URO-D"/>
    <property type="match status" value="1"/>
</dbReference>
<dbReference type="Proteomes" id="UP001056426">
    <property type="component" value="Chromosome"/>
</dbReference>
<dbReference type="SUPFAM" id="SSF51726">
    <property type="entry name" value="UROD/MetE-like"/>
    <property type="match status" value="1"/>
</dbReference>
<dbReference type="InterPro" id="IPR000257">
    <property type="entry name" value="Uroporphyrinogen_deCOase"/>
</dbReference>